<reference evidence="1 2" key="1">
    <citation type="submission" date="2019-07" db="EMBL/GenBank/DDBJ databases">
        <title>R&amp;d 2014.</title>
        <authorList>
            <person name="Klenk H.-P."/>
        </authorList>
    </citation>
    <scope>NUCLEOTIDE SEQUENCE [LARGE SCALE GENOMIC DNA]</scope>
    <source>
        <strain evidence="1 2">DSM 43194</strain>
    </source>
</reference>
<sequence length="68" mass="7479">MALERGTDWTREALTTVFAATQAAQRPHNHDGLLNQARRQLDAHLETAEKIRAALEVLGNLNTTTQAA</sequence>
<keyword evidence="2" id="KW-1185">Reference proteome</keyword>
<dbReference type="RefSeq" id="WP_145600914.1">
    <property type="nucleotide sequence ID" value="NZ_JOIJ01000025.1"/>
</dbReference>
<comment type="caution">
    <text evidence="1">The sequence shown here is derived from an EMBL/GenBank/DDBJ whole genome shotgun (WGS) entry which is preliminary data.</text>
</comment>
<name>A0A660C8K9_9PSEU</name>
<dbReference type="EMBL" id="VLJV01000002">
    <property type="protein sequence ID" value="TWH15979.1"/>
    <property type="molecule type" value="Genomic_DNA"/>
</dbReference>
<dbReference type="Proteomes" id="UP000317303">
    <property type="component" value="Unassembled WGS sequence"/>
</dbReference>
<protein>
    <submittedName>
        <fullName evidence="1">Uncharacterized protein</fullName>
    </submittedName>
</protein>
<dbReference type="AlphaFoldDB" id="A0A660C8K9"/>
<evidence type="ECO:0000313" key="1">
    <source>
        <dbReference type="EMBL" id="TWH15979.1"/>
    </source>
</evidence>
<evidence type="ECO:0000313" key="2">
    <source>
        <dbReference type="Proteomes" id="UP000317303"/>
    </source>
</evidence>
<gene>
    <name evidence="1" type="ORF">JD82_04967</name>
</gene>
<proteinExistence type="predicted"/>
<accession>A0A660C8K9</accession>
<organism evidence="1 2">
    <name type="scientific">Prauserella rugosa</name>
    <dbReference type="NCBI Taxonomy" id="43354"/>
    <lineage>
        <taxon>Bacteria</taxon>
        <taxon>Bacillati</taxon>
        <taxon>Actinomycetota</taxon>
        <taxon>Actinomycetes</taxon>
        <taxon>Pseudonocardiales</taxon>
        <taxon>Pseudonocardiaceae</taxon>
        <taxon>Prauserella</taxon>
    </lineage>
</organism>